<evidence type="ECO:0000256" key="4">
    <source>
        <dbReference type="ARBA" id="ARBA00022989"/>
    </source>
</evidence>
<dbReference type="Pfam" id="PF01130">
    <property type="entry name" value="CD36"/>
    <property type="match status" value="1"/>
</dbReference>
<dbReference type="InterPro" id="IPR005429">
    <property type="entry name" value="LimpII"/>
</dbReference>
<dbReference type="AlphaFoldDB" id="A0A0R3UMB0"/>
<dbReference type="GO" id="GO:0005044">
    <property type="term" value="F:scavenger receptor activity"/>
    <property type="evidence" value="ECO:0007669"/>
    <property type="project" value="InterPro"/>
</dbReference>
<evidence type="ECO:0000313" key="7">
    <source>
        <dbReference type="EMBL" id="VDD82874.1"/>
    </source>
</evidence>
<gene>
    <name evidence="7" type="ORF">MCOS_LOCUS8877</name>
</gene>
<comment type="similarity">
    <text evidence="2">Belongs to the CD36 family.</text>
</comment>
<dbReference type="PANTHER" id="PTHR11923:SF51">
    <property type="entry name" value="LYSOSOME MEMBRANE PROTEIN 2"/>
    <property type="match status" value="1"/>
</dbReference>
<evidence type="ECO:0000256" key="1">
    <source>
        <dbReference type="ARBA" id="ARBA00004370"/>
    </source>
</evidence>
<evidence type="ECO:0000256" key="5">
    <source>
        <dbReference type="ARBA" id="ARBA00023136"/>
    </source>
</evidence>
<comment type="subcellular location">
    <subcellularLocation>
        <location evidence="1">Membrane</location>
    </subcellularLocation>
</comment>
<dbReference type="EMBL" id="UXSR01005588">
    <property type="protein sequence ID" value="VDD82874.1"/>
    <property type="molecule type" value="Genomic_DNA"/>
</dbReference>
<keyword evidence="6" id="KW-0325">Glycoprotein</keyword>
<keyword evidence="5" id="KW-0472">Membrane</keyword>
<dbReference type="Proteomes" id="UP000267029">
    <property type="component" value="Unassembled WGS sequence"/>
</dbReference>
<dbReference type="InterPro" id="IPR002159">
    <property type="entry name" value="CD36_fam"/>
</dbReference>
<protein>
    <recommendedName>
        <fullName evidence="9">Scavenger receptor class B member 1</fullName>
    </recommendedName>
</protein>
<proteinExistence type="inferred from homology"/>
<dbReference type="GO" id="GO:0005764">
    <property type="term" value="C:lysosome"/>
    <property type="evidence" value="ECO:0007669"/>
    <property type="project" value="InterPro"/>
</dbReference>
<dbReference type="PANTHER" id="PTHR11923">
    <property type="entry name" value="SCAVENGER RECEPTOR CLASS B TYPE-1 SR-B1"/>
    <property type="match status" value="1"/>
</dbReference>
<keyword evidence="3" id="KW-0812">Transmembrane</keyword>
<dbReference type="PRINTS" id="PR01609">
    <property type="entry name" value="CD36FAMILY"/>
</dbReference>
<keyword evidence="4" id="KW-1133">Transmembrane helix</keyword>
<dbReference type="STRING" id="53468.A0A0R3UMB0"/>
<keyword evidence="8" id="KW-1185">Reference proteome</keyword>
<dbReference type="PRINTS" id="PR01611">
    <property type="entry name" value="LIMPII"/>
</dbReference>
<sequence length="300" mass="33647">MKFWRLNHPLLIASLLCLFVSSASLALLLSLDRIIDWKISQTVKLRNGSAVFDAWKSTRSPSKVVIYMYNLTNPEETLQGQAPHLKAIGPYVYWEKEDKVNISWTEVDGIRGLRYFKRSLYTFDAALSVGDPKKDKVMTVSLPVLALSAAIKAGRDPTMGFLGLIRLLYSLELFTTQTVHGYLWGYEDPLLDLCSACDTKKVGLLHKSNNTLRGPYIIDAGLENSSNTGQLLSVDKKRFGPTFLLFSQFHFDMPSIWAFSAIVDVDTLPQFHEFLSRVTASISPSLALALFSKQELGQFP</sequence>
<evidence type="ECO:0000313" key="8">
    <source>
        <dbReference type="Proteomes" id="UP000267029"/>
    </source>
</evidence>
<name>A0A0R3UMB0_MESCO</name>
<organism evidence="7 8">
    <name type="scientific">Mesocestoides corti</name>
    <name type="common">Flatworm</name>
    <dbReference type="NCBI Taxonomy" id="53468"/>
    <lineage>
        <taxon>Eukaryota</taxon>
        <taxon>Metazoa</taxon>
        <taxon>Spiralia</taxon>
        <taxon>Lophotrochozoa</taxon>
        <taxon>Platyhelminthes</taxon>
        <taxon>Cestoda</taxon>
        <taxon>Eucestoda</taxon>
        <taxon>Cyclophyllidea</taxon>
        <taxon>Mesocestoididae</taxon>
        <taxon>Mesocestoides</taxon>
    </lineage>
</organism>
<accession>A0A0R3UMB0</accession>
<reference evidence="7 8" key="1">
    <citation type="submission" date="2018-10" db="EMBL/GenBank/DDBJ databases">
        <authorList>
            <consortium name="Pathogen Informatics"/>
        </authorList>
    </citation>
    <scope>NUCLEOTIDE SEQUENCE [LARGE SCALE GENOMIC DNA]</scope>
</reference>
<dbReference type="GO" id="GO:0016020">
    <property type="term" value="C:membrane"/>
    <property type="evidence" value="ECO:0007669"/>
    <property type="project" value="UniProtKB-SubCell"/>
</dbReference>
<evidence type="ECO:0000256" key="3">
    <source>
        <dbReference type="ARBA" id="ARBA00022692"/>
    </source>
</evidence>
<evidence type="ECO:0000256" key="2">
    <source>
        <dbReference type="ARBA" id="ARBA00010532"/>
    </source>
</evidence>
<dbReference type="OrthoDB" id="6236360at2759"/>
<evidence type="ECO:0000256" key="6">
    <source>
        <dbReference type="ARBA" id="ARBA00023180"/>
    </source>
</evidence>
<evidence type="ECO:0008006" key="9">
    <source>
        <dbReference type="Google" id="ProtNLM"/>
    </source>
</evidence>